<organism evidence="2">
    <name type="scientific">Xenorhabdus bovienii str. puntauvense</name>
    <dbReference type="NCBI Taxonomy" id="1398201"/>
    <lineage>
        <taxon>Bacteria</taxon>
        <taxon>Pseudomonadati</taxon>
        <taxon>Pseudomonadota</taxon>
        <taxon>Gammaproteobacteria</taxon>
        <taxon>Enterobacterales</taxon>
        <taxon>Morganellaceae</taxon>
        <taxon>Xenorhabdus</taxon>
    </lineage>
</organism>
<keyword evidence="1" id="KW-1133">Transmembrane helix</keyword>
<reference evidence="2" key="1">
    <citation type="submission" date="2013-07" db="EMBL/GenBank/DDBJ databases">
        <title>Sub-species coevolution in mutualistic symbiosis.</title>
        <authorList>
            <person name="Murfin K."/>
            <person name="Klassen J."/>
            <person name="Lee M."/>
            <person name="Forst S."/>
            <person name="Stock P."/>
            <person name="Goodrich-Blair H."/>
        </authorList>
    </citation>
    <scope>NUCLEOTIDE SEQUENCE [LARGE SCALE GENOMIC DNA]</scope>
    <source>
        <strain evidence="2">Puntauvense</strain>
    </source>
</reference>
<protein>
    <submittedName>
        <fullName evidence="2">Uncharacterized protein</fullName>
    </submittedName>
</protein>
<evidence type="ECO:0000256" key="1">
    <source>
        <dbReference type="SAM" id="Phobius"/>
    </source>
</evidence>
<name>A0A077NMS3_XENBV</name>
<sequence>MVLILRLHVALTYMGLFSLKVHILHFLFILKHKKGAKYTLFHSVIKILSFVGVVIR</sequence>
<feature type="transmembrane region" description="Helical" evidence="1">
    <location>
        <begin position="7"/>
        <end position="30"/>
    </location>
</feature>
<keyword evidence="1" id="KW-0472">Membrane</keyword>
<dbReference type="HOGENOM" id="CLU_3013277_0_0_6"/>
<comment type="caution">
    <text evidence="2">The sequence shown here is derived from an EMBL/GenBank/DDBJ whole genome shotgun (WGS) entry which is preliminary data.</text>
</comment>
<proteinExistence type="predicted"/>
<feature type="transmembrane region" description="Helical" evidence="1">
    <location>
        <begin position="36"/>
        <end position="55"/>
    </location>
</feature>
<dbReference type="AlphaFoldDB" id="A0A077NMS3"/>
<accession>A0A077NMS3</accession>
<keyword evidence="1" id="KW-0812">Transmembrane</keyword>
<evidence type="ECO:0000313" key="2">
    <source>
        <dbReference type="EMBL" id="CDG99010.1"/>
    </source>
</evidence>
<gene>
    <name evidence="2" type="ORF">XBP1_660006</name>
</gene>
<dbReference type="Proteomes" id="UP000028511">
    <property type="component" value="Unassembled WGS sequence"/>
</dbReference>
<dbReference type="EMBL" id="CBSW010000272">
    <property type="protein sequence ID" value="CDG99010.1"/>
    <property type="molecule type" value="Genomic_DNA"/>
</dbReference>